<dbReference type="CDD" id="cd00840">
    <property type="entry name" value="MPP_Mre11_N"/>
    <property type="match status" value="1"/>
</dbReference>
<reference evidence="3 4" key="1">
    <citation type="submission" date="2019-01" db="EMBL/GenBank/DDBJ databases">
        <title>Chengkuizengella sp. nov., isolated from deep-sea sediment of East Pacific Ocean.</title>
        <authorList>
            <person name="Yang J."/>
            <person name="Lai Q."/>
            <person name="Shao Z."/>
        </authorList>
    </citation>
    <scope>NUCLEOTIDE SEQUENCE [LARGE SCALE GENOMIC DNA]</scope>
    <source>
        <strain evidence="3 4">YPA3-1-1</strain>
    </source>
</reference>
<dbReference type="SUPFAM" id="SSF56300">
    <property type="entry name" value="Metallo-dependent phosphatases"/>
    <property type="match status" value="1"/>
</dbReference>
<feature type="domain" description="Calcineurin-like phosphoesterase" evidence="2">
    <location>
        <begin position="14"/>
        <end position="214"/>
    </location>
</feature>
<dbReference type="AlphaFoldDB" id="A0A6N9Q8I0"/>
<dbReference type="InterPro" id="IPR014576">
    <property type="entry name" value="Pesterase_YhaO"/>
</dbReference>
<dbReference type="Gene3D" id="3.60.21.10">
    <property type="match status" value="1"/>
</dbReference>
<keyword evidence="4" id="KW-1185">Reference proteome</keyword>
<sequence length="439" mass="51418">MKKIRRRGIHLKSFRFIHAADLHLDSPFKGYMNIPSEEITSYIKNSTFIALQAMVDLAIREKVQFIVLSGDIFDLADRSLRAQIRFQKEMLKLGEYNIQVFIIHGNHDPEDGSRADLQWPDHIHFFPSNQVEMIPAYDTNGQEIAHIYGISYPTKSVTSNLTKKFNITDVNQYNIALLHTNLDGNPNHDNYAPSQKEDLLQLAVNYWALGHIHSRQIVHENPHIVYPGNIQGRSVRELGERGCYIIDVDETKATRLTFVSLEAVRWIHHKIKITDLKNEQDLKNIIDKQLKILEEDKEYKPTIVRFTFEGHGPLHHFLNENINIKELLLEYQEYTIESLKSDQFFVWIESFKVNTSPEISRDQYMDDSHYLGDLLRISQHLLNDSKELQDFKEEALFSMKSHLKAGKYLREMDSEQQRTEWLKRAEELVLYLLLEEVKS</sequence>
<dbReference type="Proteomes" id="UP000448943">
    <property type="component" value="Unassembled WGS sequence"/>
</dbReference>
<proteinExistence type="predicted"/>
<protein>
    <submittedName>
        <fullName evidence="3">DNA repair exonuclease</fullName>
    </submittedName>
</protein>
<dbReference type="PIRSF" id="PIRSF033091">
    <property type="entry name" value="Pesterase_YhaO"/>
    <property type="match status" value="1"/>
</dbReference>
<evidence type="ECO:0000259" key="2">
    <source>
        <dbReference type="Pfam" id="PF00149"/>
    </source>
</evidence>
<keyword evidence="1" id="KW-0378">Hydrolase</keyword>
<evidence type="ECO:0000313" key="3">
    <source>
        <dbReference type="EMBL" id="NBI31178.1"/>
    </source>
</evidence>
<dbReference type="PANTHER" id="PTHR30337">
    <property type="entry name" value="COMPONENT OF ATP-DEPENDENT DSDNA EXONUCLEASE"/>
    <property type="match status" value="1"/>
</dbReference>
<dbReference type="EMBL" id="SIJB01000065">
    <property type="protein sequence ID" value="NBI31178.1"/>
    <property type="molecule type" value="Genomic_DNA"/>
</dbReference>
<gene>
    <name evidence="3" type="ORF">ERL59_19785</name>
</gene>
<dbReference type="Pfam" id="PF00149">
    <property type="entry name" value="Metallophos"/>
    <property type="match status" value="1"/>
</dbReference>
<dbReference type="InterPro" id="IPR050535">
    <property type="entry name" value="DNA_Repair-Maintenance_Comp"/>
</dbReference>
<evidence type="ECO:0000313" key="4">
    <source>
        <dbReference type="Proteomes" id="UP000448943"/>
    </source>
</evidence>
<dbReference type="InterPro" id="IPR029052">
    <property type="entry name" value="Metallo-depent_PP-like"/>
</dbReference>
<keyword evidence="3" id="KW-0540">Nuclease</keyword>
<organism evidence="3 4">
    <name type="scientific">Chengkuizengella marina</name>
    <dbReference type="NCBI Taxonomy" id="2507566"/>
    <lineage>
        <taxon>Bacteria</taxon>
        <taxon>Bacillati</taxon>
        <taxon>Bacillota</taxon>
        <taxon>Bacilli</taxon>
        <taxon>Bacillales</taxon>
        <taxon>Paenibacillaceae</taxon>
        <taxon>Chengkuizengella</taxon>
    </lineage>
</organism>
<name>A0A6N9Q8I0_9BACL</name>
<comment type="caution">
    <text evidence="3">The sequence shown here is derived from an EMBL/GenBank/DDBJ whole genome shotgun (WGS) entry which is preliminary data.</text>
</comment>
<accession>A0A6N9Q8I0</accession>
<dbReference type="InterPro" id="IPR004843">
    <property type="entry name" value="Calcineurin-like_PHP"/>
</dbReference>
<dbReference type="PANTHER" id="PTHR30337:SF7">
    <property type="entry name" value="PHOSPHOESTERASE"/>
    <property type="match status" value="1"/>
</dbReference>
<dbReference type="GO" id="GO:0004527">
    <property type="term" value="F:exonuclease activity"/>
    <property type="evidence" value="ECO:0007669"/>
    <property type="project" value="UniProtKB-KW"/>
</dbReference>
<dbReference type="InterPro" id="IPR041796">
    <property type="entry name" value="Mre11_N"/>
</dbReference>
<keyword evidence="3" id="KW-0269">Exonuclease</keyword>
<evidence type="ECO:0000256" key="1">
    <source>
        <dbReference type="ARBA" id="ARBA00022801"/>
    </source>
</evidence>